<comment type="caution">
    <text evidence="2">The sequence shown here is derived from an EMBL/GenBank/DDBJ whole genome shotgun (WGS) entry which is preliminary data.</text>
</comment>
<accession>A0A4Z2GXH8</accession>
<dbReference type="EMBL" id="SRLO01000387">
    <property type="protein sequence ID" value="TNN58169.1"/>
    <property type="molecule type" value="Genomic_DNA"/>
</dbReference>
<reference evidence="2 3" key="1">
    <citation type="submission" date="2019-03" db="EMBL/GenBank/DDBJ databases">
        <title>First draft genome of Liparis tanakae, snailfish: a comprehensive survey of snailfish specific genes.</title>
        <authorList>
            <person name="Kim W."/>
            <person name="Song I."/>
            <person name="Jeong J.-H."/>
            <person name="Kim D."/>
            <person name="Kim S."/>
            <person name="Ryu S."/>
            <person name="Song J.Y."/>
            <person name="Lee S.K."/>
        </authorList>
    </citation>
    <scope>NUCLEOTIDE SEQUENCE [LARGE SCALE GENOMIC DNA]</scope>
    <source>
        <tissue evidence="2">Muscle</tissue>
    </source>
</reference>
<dbReference type="AlphaFoldDB" id="A0A4Z2GXH8"/>
<evidence type="ECO:0000313" key="2">
    <source>
        <dbReference type="EMBL" id="TNN58169.1"/>
    </source>
</evidence>
<sequence length="62" mass="6856">MPVQLLHVVLLVEYRCDLTVAEEEEHEEEDETTTRLASMTFRPTSSPAMTAPSSSIISAFAS</sequence>
<evidence type="ECO:0000256" key="1">
    <source>
        <dbReference type="SAM" id="SignalP"/>
    </source>
</evidence>
<proteinExistence type="predicted"/>
<protein>
    <submittedName>
        <fullName evidence="2">Uncharacterized protein</fullName>
    </submittedName>
</protein>
<feature type="chain" id="PRO_5021324503" evidence="1">
    <location>
        <begin position="22"/>
        <end position="62"/>
    </location>
</feature>
<organism evidence="2 3">
    <name type="scientific">Liparis tanakae</name>
    <name type="common">Tanaka's snailfish</name>
    <dbReference type="NCBI Taxonomy" id="230148"/>
    <lineage>
        <taxon>Eukaryota</taxon>
        <taxon>Metazoa</taxon>
        <taxon>Chordata</taxon>
        <taxon>Craniata</taxon>
        <taxon>Vertebrata</taxon>
        <taxon>Euteleostomi</taxon>
        <taxon>Actinopterygii</taxon>
        <taxon>Neopterygii</taxon>
        <taxon>Teleostei</taxon>
        <taxon>Neoteleostei</taxon>
        <taxon>Acanthomorphata</taxon>
        <taxon>Eupercaria</taxon>
        <taxon>Perciformes</taxon>
        <taxon>Cottioidei</taxon>
        <taxon>Cottales</taxon>
        <taxon>Liparidae</taxon>
        <taxon>Liparis</taxon>
    </lineage>
</organism>
<keyword evidence="3" id="KW-1185">Reference proteome</keyword>
<name>A0A4Z2GXH8_9TELE</name>
<gene>
    <name evidence="2" type="ORF">EYF80_031602</name>
</gene>
<evidence type="ECO:0000313" key="3">
    <source>
        <dbReference type="Proteomes" id="UP000314294"/>
    </source>
</evidence>
<keyword evidence="1" id="KW-0732">Signal</keyword>
<feature type="signal peptide" evidence="1">
    <location>
        <begin position="1"/>
        <end position="21"/>
    </location>
</feature>
<dbReference type="Proteomes" id="UP000314294">
    <property type="component" value="Unassembled WGS sequence"/>
</dbReference>